<organism evidence="5 6">
    <name type="scientific">Camelina sativa</name>
    <name type="common">False flax</name>
    <name type="synonym">Myagrum sativum</name>
    <dbReference type="NCBI Taxonomy" id="90675"/>
    <lineage>
        <taxon>Eukaryota</taxon>
        <taxon>Viridiplantae</taxon>
        <taxon>Streptophyta</taxon>
        <taxon>Embryophyta</taxon>
        <taxon>Tracheophyta</taxon>
        <taxon>Spermatophyta</taxon>
        <taxon>Magnoliopsida</taxon>
        <taxon>eudicotyledons</taxon>
        <taxon>Gunneridae</taxon>
        <taxon>Pentapetalae</taxon>
        <taxon>rosids</taxon>
        <taxon>malvids</taxon>
        <taxon>Brassicales</taxon>
        <taxon>Brassicaceae</taxon>
        <taxon>Camelineae</taxon>
        <taxon>Camelina</taxon>
    </lineage>
</organism>
<evidence type="ECO:0000256" key="3">
    <source>
        <dbReference type="SAM" id="MobiDB-lite"/>
    </source>
</evidence>
<dbReference type="GeneID" id="104733880"/>
<evidence type="ECO:0000259" key="4">
    <source>
        <dbReference type="PROSITE" id="PS50072"/>
    </source>
</evidence>
<dbReference type="Pfam" id="PF00160">
    <property type="entry name" value="Pro_isomerase"/>
    <property type="match status" value="1"/>
</dbReference>
<dbReference type="PRINTS" id="PR00153">
    <property type="entry name" value="CSAPPISMRASE"/>
</dbReference>
<name>A0ABM0V6N5_CAMSA</name>
<evidence type="ECO:0000313" key="6">
    <source>
        <dbReference type="RefSeq" id="XP_010451712.1"/>
    </source>
</evidence>
<accession>A0ABM0V6N5</accession>
<dbReference type="SUPFAM" id="SSF50891">
    <property type="entry name" value="Cyclophilin-like"/>
    <property type="match status" value="1"/>
</dbReference>
<sequence length="130" mass="14420">MANAGANTNGSQFFICTVKTDSLDGKHVVFRQVVEGLDVVKVIEKVGYSSGKPLKYMPPKPNTRNNKTGQVVKLTNQELEVETFEPKLETTEEDVNYVYGARYKGQKFGNQQGKSSYNGNSSGYTPKPNY</sequence>
<dbReference type="InterPro" id="IPR029000">
    <property type="entry name" value="Cyclophilin-like_dom_sf"/>
</dbReference>
<keyword evidence="2" id="KW-0697">Rotamase</keyword>
<dbReference type="Proteomes" id="UP000694864">
    <property type="component" value="Chromosome 12"/>
</dbReference>
<comment type="catalytic activity">
    <reaction evidence="2">
        <text>[protein]-peptidylproline (omega=180) = [protein]-peptidylproline (omega=0)</text>
        <dbReference type="Rhea" id="RHEA:16237"/>
        <dbReference type="Rhea" id="RHEA-COMP:10747"/>
        <dbReference type="Rhea" id="RHEA-COMP:10748"/>
        <dbReference type="ChEBI" id="CHEBI:83833"/>
        <dbReference type="ChEBI" id="CHEBI:83834"/>
        <dbReference type="EC" id="5.2.1.8"/>
    </reaction>
</comment>
<reference evidence="6" key="2">
    <citation type="submission" date="2025-08" db="UniProtKB">
        <authorList>
            <consortium name="RefSeq"/>
        </authorList>
    </citation>
    <scope>IDENTIFICATION</scope>
    <source>
        <tissue evidence="6">Leaf</tissue>
    </source>
</reference>
<feature type="compositionally biased region" description="Low complexity" evidence="3">
    <location>
        <begin position="109"/>
        <end position="124"/>
    </location>
</feature>
<dbReference type="PANTHER" id="PTHR11071">
    <property type="entry name" value="PEPTIDYL-PROLYL CIS-TRANS ISOMERASE"/>
    <property type="match status" value="1"/>
</dbReference>
<keyword evidence="5" id="KW-1185">Reference proteome</keyword>
<comment type="similarity">
    <text evidence="1 2">Belongs to the cyclophilin-type PPIase family.</text>
</comment>
<dbReference type="PROSITE" id="PS50072">
    <property type="entry name" value="CSA_PPIASE_2"/>
    <property type="match status" value="1"/>
</dbReference>
<gene>
    <name evidence="6" type="primary">LOC104733880</name>
</gene>
<dbReference type="RefSeq" id="XP_010451712.1">
    <property type="nucleotide sequence ID" value="XM_010453410.1"/>
</dbReference>
<protein>
    <recommendedName>
        <fullName evidence="2">Peptidyl-prolyl cis-trans isomerase</fullName>
        <shortName evidence="2">PPIase</shortName>
        <ecNumber evidence="2">5.2.1.8</ecNumber>
    </recommendedName>
</protein>
<evidence type="ECO:0000313" key="5">
    <source>
        <dbReference type="Proteomes" id="UP000694864"/>
    </source>
</evidence>
<feature type="region of interest" description="Disordered" evidence="3">
    <location>
        <begin position="107"/>
        <end position="130"/>
    </location>
</feature>
<evidence type="ECO:0000256" key="2">
    <source>
        <dbReference type="RuleBase" id="RU363019"/>
    </source>
</evidence>
<dbReference type="InterPro" id="IPR002130">
    <property type="entry name" value="Cyclophilin-type_PPIase_dom"/>
</dbReference>
<evidence type="ECO:0000256" key="1">
    <source>
        <dbReference type="ARBA" id="ARBA00007365"/>
    </source>
</evidence>
<dbReference type="Gene3D" id="2.40.100.10">
    <property type="entry name" value="Cyclophilin-like"/>
    <property type="match status" value="1"/>
</dbReference>
<keyword evidence="2" id="KW-0413">Isomerase</keyword>
<feature type="domain" description="PPIase cyclophilin-type" evidence="4">
    <location>
        <begin position="1"/>
        <end position="70"/>
    </location>
</feature>
<dbReference type="PANTHER" id="PTHR11071:SF561">
    <property type="entry name" value="PEPTIDYL-PROLYL CIS-TRANS ISOMERASE D-RELATED"/>
    <property type="match status" value="1"/>
</dbReference>
<dbReference type="EC" id="5.2.1.8" evidence="2"/>
<proteinExistence type="inferred from homology"/>
<comment type="function">
    <text evidence="2">PPIases accelerate the folding of proteins. It catalyzes the cis-trans isomerization of proline imidic peptide bonds in oligopeptides.</text>
</comment>
<reference evidence="5" key="1">
    <citation type="journal article" date="2014" name="Nat. Commun.">
        <title>The emerging biofuel crop Camelina sativa retains a highly undifferentiated hexaploid genome structure.</title>
        <authorList>
            <person name="Kagale S."/>
            <person name="Koh C."/>
            <person name="Nixon J."/>
            <person name="Bollina V."/>
            <person name="Clarke W.E."/>
            <person name="Tuteja R."/>
            <person name="Spillane C."/>
            <person name="Robinson S.J."/>
            <person name="Links M.G."/>
            <person name="Clarke C."/>
            <person name="Higgins E.E."/>
            <person name="Huebert T."/>
            <person name="Sharpe A.G."/>
            <person name="Parkin I.A."/>
        </authorList>
    </citation>
    <scope>NUCLEOTIDE SEQUENCE [LARGE SCALE GENOMIC DNA]</scope>
    <source>
        <strain evidence="5">cv. DH55</strain>
    </source>
</reference>